<sequence>MASLLEILKETVGQEIVIKAPDEMGRSSLRQYALAIGDFNPLYSDREFAQAHGLRDVMAPPTLVCDTWQYVDSDMDDRGDLVGRGPIRDLEGLRAGNEYEFFQPIHPDDVITARWTVKDVYEKTGRTGSLIFQVIETSFYNQSEELLARNIETMFYRSPAPGEESQDD</sequence>
<proteinExistence type="predicted"/>
<gene>
    <name evidence="2" type="ORF">MGWOODY_Clf1134</name>
</gene>
<dbReference type="InterPro" id="IPR029069">
    <property type="entry name" value="HotDog_dom_sf"/>
</dbReference>
<dbReference type="SUPFAM" id="SSF54637">
    <property type="entry name" value="Thioesterase/thiol ester dehydrase-isomerase"/>
    <property type="match status" value="1"/>
</dbReference>
<dbReference type="Pfam" id="PF13452">
    <property type="entry name" value="FAS1_DH_region"/>
    <property type="match status" value="1"/>
</dbReference>
<feature type="domain" description="FAS1-like dehydratase" evidence="1">
    <location>
        <begin position="11"/>
        <end position="148"/>
    </location>
</feature>
<reference evidence="2" key="1">
    <citation type="submission" date="2015-10" db="EMBL/GenBank/DDBJ databases">
        <authorList>
            <person name="Gilbert D.G."/>
        </authorList>
    </citation>
    <scope>NUCLEOTIDE SEQUENCE</scope>
</reference>
<dbReference type="InterPro" id="IPR039569">
    <property type="entry name" value="FAS1-like_DH_region"/>
</dbReference>
<accession>A0A170Q9U6</accession>
<dbReference type="AlphaFoldDB" id="A0A170Q9U6"/>
<dbReference type="EMBL" id="FAXA01000191">
    <property type="protein sequence ID" value="CUV02113.1"/>
    <property type="molecule type" value="Genomic_DNA"/>
</dbReference>
<protein>
    <recommendedName>
        <fullName evidence="1">FAS1-like dehydratase domain-containing protein</fullName>
    </recommendedName>
</protein>
<organism evidence="2">
    <name type="scientific">hydrothermal vent metagenome</name>
    <dbReference type="NCBI Taxonomy" id="652676"/>
    <lineage>
        <taxon>unclassified sequences</taxon>
        <taxon>metagenomes</taxon>
        <taxon>ecological metagenomes</taxon>
    </lineage>
</organism>
<dbReference type="CDD" id="cd03441">
    <property type="entry name" value="R_hydratase_like"/>
    <property type="match status" value="1"/>
</dbReference>
<evidence type="ECO:0000313" key="2">
    <source>
        <dbReference type="EMBL" id="CUV02113.1"/>
    </source>
</evidence>
<dbReference type="Gene3D" id="3.10.129.10">
    <property type="entry name" value="Hotdog Thioesterase"/>
    <property type="match status" value="1"/>
</dbReference>
<evidence type="ECO:0000259" key="1">
    <source>
        <dbReference type="Pfam" id="PF13452"/>
    </source>
</evidence>
<name>A0A170Q9U6_9ZZZZ</name>